<protein>
    <recommendedName>
        <fullName evidence="1">Lantibiotic dehydratase N-terminal domain-containing protein</fullName>
    </recommendedName>
</protein>
<dbReference type="EMBL" id="BMOE01000002">
    <property type="protein sequence ID" value="GGJ67218.1"/>
    <property type="molecule type" value="Genomic_DNA"/>
</dbReference>
<proteinExistence type="predicted"/>
<dbReference type="InterPro" id="IPR006827">
    <property type="entry name" value="Lant_deHydtase_N"/>
</dbReference>
<feature type="domain" description="Lantibiotic dehydratase N-terminal" evidence="1">
    <location>
        <begin position="146"/>
        <end position="267"/>
    </location>
</feature>
<organism evidence="2 3">
    <name type="scientific">Deinococcus aquiradiocola</name>
    <dbReference type="NCBI Taxonomy" id="393059"/>
    <lineage>
        <taxon>Bacteria</taxon>
        <taxon>Thermotogati</taxon>
        <taxon>Deinococcota</taxon>
        <taxon>Deinococci</taxon>
        <taxon>Deinococcales</taxon>
        <taxon>Deinococcaceae</taxon>
        <taxon>Deinococcus</taxon>
    </lineage>
</organism>
<evidence type="ECO:0000259" key="1">
    <source>
        <dbReference type="Pfam" id="PF04738"/>
    </source>
</evidence>
<keyword evidence="3" id="KW-1185">Reference proteome</keyword>
<reference evidence="2" key="1">
    <citation type="journal article" date="2014" name="Int. J. Syst. Evol. Microbiol.">
        <title>Complete genome sequence of Corynebacterium casei LMG S-19264T (=DSM 44701T), isolated from a smear-ripened cheese.</title>
        <authorList>
            <consortium name="US DOE Joint Genome Institute (JGI-PGF)"/>
            <person name="Walter F."/>
            <person name="Albersmeier A."/>
            <person name="Kalinowski J."/>
            <person name="Ruckert C."/>
        </authorList>
    </citation>
    <scope>NUCLEOTIDE SEQUENCE</scope>
    <source>
        <strain evidence="2">JCM 14371</strain>
    </source>
</reference>
<comment type="caution">
    <text evidence="2">The sequence shown here is derived from an EMBL/GenBank/DDBJ whole genome shotgun (WGS) entry which is preliminary data.</text>
</comment>
<dbReference type="Proteomes" id="UP000635726">
    <property type="component" value="Unassembled WGS sequence"/>
</dbReference>
<gene>
    <name evidence="2" type="ORF">GCM10008939_09350</name>
</gene>
<evidence type="ECO:0000313" key="2">
    <source>
        <dbReference type="EMBL" id="GGJ67218.1"/>
    </source>
</evidence>
<sequence length="802" mass="87747">MTTHPTPTLLNTPPPFVVRVTALPTSALQVTRSPGTSAALGRAREHQDQLAHCARQLDLALHRQVGEATDQEQRRLLLRLKRRTAEKGWSAETLQRLGELAADLAPQADRHAAHLRQYHTLLGEGERLFEREMAEAAAAVREWSMNALIRAALLLSSPTLLADAERFWHAEPMSGKTRRQVLTSLTRYLVRAATKPTPFNRFTSMSAGEWRTGAALLDFNETWTAQVRQELNLQVRGALTSAPGRQDIPEPALEIHLNPTLITSPAQHVVLAVKGPVVRVRRNDRMDALIGAMRGGPLTFAALQQRLDPHPTPEDLWRDLQRLQGAGLLELLPPAGWQSGWLQDLDAVFSDFVNSLPDHRPGQMQHLQAQTQVTYTALDLGRLGWTPPERNLVFEDSGASDLRPVACADAWRPILDDLLLVQQAYSLAEGTLGNRLQFARWFCRRYGPGAQVPAVQVYQDVLVDGHPWAAEQRSFAWMSEAPAHLADGIRQVRRLLGGDGQGAVDRQALTACLGELPADLFSPSYAFYGQLLGGPAPSFVLNAVQLGFGRTQGRARWIMDARPGEVRTGRPLLDLTGEFHANINRHACARSRAVVLNGRATGDGDLSVLDLHLSVPSPTARPVLWSAALDRPVWGVPLGMLGARYLPPFYRFLTAMTVGGPLDPALPLLTPPPQDGAPSPRLQLGQVVLQRARWSVPGERLAGLTATADFRSALAVASAPWLQDLPAHVFLRQAQEGGFGKPVFADLASPLSWATLPRPTQGSVWCAEEALPDPLSPAAWGGQVQSVDGTHVTEFVVEPRYA</sequence>
<dbReference type="RefSeq" id="WP_188961107.1">
    <property type="nucleotide sequence ID" value="NZ_BMOE01000002.1"/>
</dbReference>
<feature type="domain" description="Lantibiotic dehydratase N-terminal" evidence="1">
    <location>
        <begin position="580"/>
        <end position="734"/>
    </location>
</feature>
<evidence type="ECO:0000313" key="3">
    <source>
        <dbReference type="Proteomes" id="UP000635726"/>
    </source>
</evidence>
<accession>A0A917P903</accession>
<dbReference type="Pfam" id="PF04738">
    <property type="entry name" value="Lant_dehydr_N"/>
    <property type="match status" value="2"/>
</dbReference>
<dbReference type="AlphaFoldDB" id="A0A917P903"/>
<name>A0A917P903_9DEIO</name>
<reference evidence="2" key="2">
    <citation type="submission" date="2020-09" db="EMBL/GenBank/DDBJ databases">
        <authorList>
            <person name="Sun Q."/>
            <person name="Ohkuma M."/>
        </authorList>
    </citation>
    <scope>NUCLEOTIDE SEQUENCE</scope>
    <source>
        <strain evidence="2">JCM 14371</strain>
    </source>
</reference>